<dbReference type="EMBL" id="WNYA01103192">
    <property type="protein sequence ID" value="KAG8534502.1"/>
    <property type="molecule type" value="Genomic_DNA"/>
</dbReference>
<proteinExistence type="predicted"/>
<dbReference type="AlphaFoldDB" id="A0AAV6YAZ5"/>
<keyword evidence="1" id="KW-1133">Transmembrane helix</keyword>
<evidence type="ECO:0000313" key="3">
    <source>
        <dbReference type="Proteomes" id="UP000824782"/>
    </source>
</evidence>
<organism evidence="2 3">
    <name type="scientific">Engystomops pustulosus</name>
    <name type="common">Tungara frog</name>
    <name type="synonym">Physalaemus pustulosus</name>
    <dbReference type="NCBI Taxonomy" id="76066"/>
    <lineage>
        <taxon>Eukaryota</taxon>
        <taxon>Metazoa</taxon>
        <taxon>Chordata</taxon>
        <taxon>Craniata</taxon>
        <taxon>Vertebrata</taxon>
        <taxon>Euteleostomi</taxon>
        <taxon>Amphibia</taxon>
        <taxon>Batrachia</taxon>
        <taxon>Anura</taxon>
        <taxon>Neobatrachia</taxon>
        <taxon>Hyloidea</taxon>
        <taxon>Leptodactylidae</taxon>
        <taxon>Leiuperinae</taxon>
        <taxon>Engystomops</taxon>
    </lineage>
</organism>
<evidence type="ECO:0000256" key="1">
    <source>
        <dbReference type="SAM" id="Phobius"/>
    </source>
</evidence>
<keyword evidence="1" id="KW-0472">Membrane</keyword>
<reference evidence="2" key="1">
    <citation type="thesis" date="2020" institute="ProQuest LLC" country="789 East Eisenhower Parkway, Ann Arbor, MI, USA">
        <title>Comparative Genomics and Chromosome Evolution.</title>
        <authorList>
            <person name="Mudd A.B."/>
        </authorList>
    </citation>
    <scope>NUCLEOTIDE SEQUENCE</scope>
    <source>
        <strain evidence="2">237g6f4</strain>
        <tissue evidence="2">Blood</tissue>
    </source>
</reference>
<sequence>MEHSEAVERKSSQSILINPGLILIDPGTRTVAICLYLLSMASFILKSTFTIILMSLGVLPGPLHTASSQAVTPLHHLPLLLPDVISHSGRGECSCLV</sequence>
<accession>A0AAV6YAZ5</accession>
<keyword evidence="1" id="KW-0812">Transmembrane</keyword>
<keyword evidence="3" id="KW-1185">Reference proteome</keyword>
<dbReference type="Proteomes" id="UP000824782">
    <property type="component" value="Unassembled WGS sequence"/>
</dbReference>
<name>A0AAV6YAZ5_ENGPU</name>
<evidence type="ECO:0000313" key="2">
    <source>
        <dbReference type="EMBL" id="KAG8534502.1"/>
    </source>
</evidence>
<feature type="transmembrane region" description="Helical" evidence="1">
    <location>
        <begin position="35"/>
        <end position="59"/>
    </location>
</feature>
<gene>
    <name evidence="2" type="ORF">GDO81_019330</name>
</gene>
<comment type="caution">
    <text evidence="2">The sequence shown here is derived from an EMBL/GenBank/DDBJ whole genome shotgun (WGS) entry which is preliminary data.</text>
</comment>
<protein>
    <submittedName>
        <fullName evidence="2">Uncharacterized protein</fullName>
    </submittedName>
</protein>